<comment type="caution">
    <text evidence="1">The sequence shown here is derived from an EMBL/GenBank/DDBJ whole genome shotgun (WGS) entry which is preliminary data.</text>
</comment>
<evidence type="ECO:0000313" key="2">
    <source>
        <dbReference type="Proteomes" id="UP000631114"/>
    </source>
</evidence>
<dbReference type="Proteomes" id="UP000631114">
    <property type="component" value="Unassembled WGS sequence"/>
</dbReference>
<name>A0A835IAP0_9MAGN</name>
<proteinExistence type="predicted"/>
<dbReference type="PANTHER" id="PTHR37201:SF1">
    <property type="entry name" value="WD REPEAT PROTEIN"/>
    <property type="match status" value="1"/>
</dbReference>
<organism evidence="1 2">
    <name type="scientific">Coptis chinensis</name>
    <dbReference type="NCBI Taxonomy" id="261450"/>
    <lineage>
        <taxon>Eukaryota</taxon>
        <taxon>Viridiplantae</taxon>
        <taxon>Streptophyta</taxon>
        <taxon>Embryophyta</taxon>
        <taxon>Tracheophyta</taxon>
        <taxon>Spermatophyta</taxon>
        <taxon>Magnoliopsida</taxon>
        <taxon>Ranunculales</taxon>
        <taxon>Ranunculaceae</taxon>
        <taxon>Coptidoideae</taxon>
        <taxon>Coptis</taxon>
    </lineage>
</organism>
<keyword evidence="2" id="KW-1185">Reference proteome</keyword>
<gene>
    <name evidence="1" type="ORF">IFM89_010136</name>
</gene>
<reference evidence="1 2" key="1">
    <citation type="submission" date="2020-10" db="EMBL/GenBank/DDBJ databases">
        <title>The Coptis chinensis genome and diversification of protoberbering-type alkaloids.</title>
        <authorList>
            <person name="Wang B."/>
            <person name="Shu S."/>
            <person name="Song C."/>
            <person name="Liu Y."/>
        </authorList>
    </citation>
    <scope>NUCLEOTIDE SEQUENCE [LARGE SCALE GENOMIC DNA]</scope>
    <source>
        <strain evidence="1">HL-2020</strain>
        <tissue evidence="1">Leaf</tissue>
    </source>
</reference>
<dbReference type="PANTHER" id="PTHR37201">
    <property type="entry name" value="WD REPEAT PROTEIN"/>
    <property type="match status" value="1"/>
</dbReference>
<dbReference type="OrthoDB" id="505263at2759"/>
<accession>A0A835IAP0</accession>
<protein>
    <submittedName>
        <fullName evidence="1">Uncharacterized protein</fullName>
    </submittedName>
</protein>
<sequence>MLSFNSLIIINSTAISQTFPTQFSSQLFHSEFGKKLSFHQTPVKARVKVKAESAWDEKPYDMFYLDEQDIASFLDPPKELIPLDPSSYNPAKYIWKKIEDIPEERRYRLLNLLKPRLISRLWEVAGTRYEDDKLVKQCASSTLLSHGDSAMPLEYWTCRTSGGQAPIAWINFFKKAIFRTKDGETCGRIIIGGSFLSGLANSFSPLYFMVKQQKEVMATEQPCDVAYEFGDGLLDVDYPNGFPRPVPQDMSLLLVIVAIVKHPWPFNDHVVVYIRHVGPGVLVGQGWQEGKVLEQVPKRLCGEIVMVKDYRS</sequence>
<evidence type="ECO:0000313" key="1">
    <source>
        <dbReference type="EMBL" id="KAF9613694.1"/>
    </source>
</evidence>
<dbReference type="AlphaFoldDB" id="A0A835IAP0"/>
<dbReference type="EMBL" id="JADFTS010000003">
    <property type="protein sequence ID" value="KAF9613694.1"/>
    <property type="molecule type" value="Genomic_DNA"/>
</dbReference>